<accession>A0A0L0QRR4</accession>
<organism evidence="2 3">
    <name type="scientific">Virgibacillus pantothenticus</name>
    <dbReference type="NCBI Taxonomy" id="1473"/>
    <lineage>
        <taxon>Bacteria</taxon>
        <taxon>Bacillati</taxon>
        <taxon>Bacillota</taxon>
        <taxon>Bacilli</taxon>
        <taxon>Bacillales</taxon>
        <taxon>Bacillaceae</taxon>
        <taxon>Virgibacillus</taxon>
    </lineage>
</organism>
<dbReference type="GO" id="GO:0004325">
    <property type="term" value="F:ferrochelatase activity"/>
    <property type="evidence" value="ECO:0007669"/>
    <property type="project" value="InterPro"/>
</dbReference>
<comment type="caution">
    <text evidence="2">The sequence shown here is derived from an EMBL/GenBank/DDBJ whole genome shotgun (WGS) entry which is preliminary data.</text>
</comment>
<evidence type="ECO:0000256" key="1">
    <source>
        <dbReference type="RuleBase" id="RU004185"/>
    </source>
</evidence>
<evidence type="ECO:0008006" key="4">
    <source>
        <dbReference type="Google" id="ProtNLM"/>
    </source>
</evidence>
<protein>
    <recommendedName>
        <fullName evidence="4">Ferrochelatase</fullName>
    </recommendedName>
</protein>
<gene>
    <name evidence="2" type="ORF">AFK71_06580</name>
</gene>
<name>A0A0L0QRR4_VIRPA</name>
<keyword evidence="3" id="KW-1185">Reference proteome</keyword>
<dbReference type="InterPro" id="IPR001015">
    <property type="entry name" value="Ferrochelatase"/>
</dbReference>
<dbReference type="PANTHER" id="PTHR11108">
    <property type="entry name" value="FERROCHELATASE"/>
    <property type="match status" value="1"/>
</dbReference>
<dbReference type="SUPFAM" id="SSF53800">
    <property type="entry name" value="Chelatase"/>
    <property type="match status" value="1"/>
</dbReference>
<dbReference type="AlphaFoldDB" id="A0A0L0QRR4"/>
<dbReference type="PANTHER" id="PTHR11108:SF1">
    <property type="entry name" value="FERROCHELATASE, MITOCHONDRIAL"/>
    <property type="match status" value="1"/>
</dbReference>
<dbReference type="GO" id="GO:0006783">
    <property type="term" value="P:heme biosynthetic process"/>
    <property type="evidence" value="ECO:0007669"/>
    <property type="project" value="InterPro"/>
</dbReference>
<dbReference type="PATRIC" id="fig|1473.5.peg.4324"/>
<reference evidence="3" key="1">
    <citation type="submission" date="2015-07" db="EMBL/GenBank/DDBJ databases">
        <title>Fjat-10053 dsm26.</title>
        <authorList>
            <person name="Liu B."/>
            <person name="Wang J."/>
            <person name="Zhu Y."/>
            <person name="Liu G."/>
            <person name="Chen Q."/>
            <person name="Chen Z."/>
            <person name="Lan J."/>
            <person name="Che J."/>
            <person name="Ge C."/>
            <person name="Shi H."/>
            <person name="Pan Z."/>
            <person name="Liu X."/>
        </authorList>
    </citation>
    <scope>NUCLEOTIDE SEQUENCE [LARGE SCALE GENOMIC DNA]</scope>
    <source>
        <strain evidence="3">DSM 26</strain>
    </source>
</reference>
<sequence>MENWHNHTSLINVLSNRVKTAWDWLPYQGKDHALVIFTSHSLPGKQDTHHAFVKQFTELARLIAKQANITQWRIAYRSAGTHGGPWLGPDIKEVIEQEAQQGCQGLVVCELLSLTSNVETTFDIRFDIQPICRKWNIEFFQTAMLDDSFDFIMALKQIVLDKMALTSFLSK</sequence>
<dbReference type="EMBL" id="LGTO01000005">
    <property type="protein sequence ID" value="KNE21335.1"/>
    <property type="molecule type" value="Genomic_DNA"/>
</dbReference>
<dbReference type="Proteomes" id="UP000036780">
    <property type="component" value="Unassembled WGS sequence"/>
</dbReference>
<evidence type="ECO:0000313" key="2">
    <source>
        <dbReference type="EMBL" id="KNE21335.1"/>
    </source>
</evidence>
<proteinExistence type="inferred from homology"/>
<dbReference type="Pfam" id="PF00762">
    <property type="entry name" value="Ferrochelatase"/>
    <property type="match status" value="1"/>
</dbReference>
<comment type="similarity">
    <text evidence="1">Belongs to the ferrochelatase family.</text>
</comment>
<dbReference type="Gene3D" id="3.40.50.1400">
    <property type="match status" value="1"/>
</dbReference>
<evidence type="ECO:0000313" key="3">
    <source>
        <dbReference type="Proteomes" id="UP000036780"/>
    </source>
</evidence>